<keyword evidence="2" id="KW-1185">Reference proteome</keyword>
<accession>A0A151MLH2</accession>
<gene>
    <name evidence="1" type="ORF">Y1Q_0010007</name>
</gene>
<protein>
    <submittedName>
        <fullName evidence="1">Uncharacterized protein</fullName>
    </submittedName>
</protein>
<dbReference type="EMBL" id="AKHW03005879">
    <property type="protein sequence ID" value="KYO25293.1"/>
    <property type="molecule type" value="Genomic_DNA"/>
</dbReference>
<evidence type="ECO:0000313" key="1">
    <source>
        <dbReference type="EMBL" id="KYO25293.1"/>
    </source>
</evidence>
<dbReference type="AlphaFoldDB" id="A0A151MLH2"/>
<name>A0A151MLH2_ALLMI</name>
<comment type="caution">
    <text evidence="1">The sequence shown here is derived from an EMBL/GenBank/DDBJ whole genome shotgun (WGS) entry which is preliminary data.</text>
</comment>
<dbReference type="Proteomes" id="UP000050525">
    <property type="component" value="Unassembled WGS sequence"/>
</dbReference>
<sequence length="85" mass="10008">MRSPSLRGFTALRLQDYGSCDLPVLRVLLFHAKGYRYLQVHEENISSFSNEPEGNFAEYRRLWEMNEMQKVWGTRSDNACGKRFC</sequence>
<organism evidence="1 2">
    <name type="scientific">Alligator mississippiensis</name>
    <name type="common">American alligator</name>
    <dbReference type="NCBI Taxonomy" id="8496"/>
    <lineage>
        <taxon>Eukaryota</taxon>
        <taxon>Metazoa</taxon>
        <taxon>Chordata</taxon>
        <taxon>Craniata</taxon>
        <taxon>Vertebrata</taxon>
        <taxon>Euteleostomi</taxon>
        <taxon>Archelosauria</taxon>
        <taxon>Archosauria</taxon>
        <taxon>Crocodylia</taxon>
        <taxon>Alligatoridae</taxon>
        <taxon>Alligatorinae</taxon>
        <taxon>Alligator</taxon>
    </lineage>
</organism>
<evidence type="ECO:0000313" key="2">
    <source>
        <dbReference type="Proteomes" id="UP000050525"/>
    </source>
</evidence>
<proteinExistence type="predicted"/>
<reference evidence="1 2" key="1">
    <citation type="journal article" date="2012" name="Genome Biol.">
        <title>Sequencing three crocodilian genomes to illuminate the evolution of archosaurs and amniotes.</title>
        <authorList>
            <person name="St John J.A."/>
            <person name="Braun E.L."/>
            <person name="Isberg S.R."/>
            <person name="Miles L.G."/>
            <person name="Chong A.Y."/>
            <person name="Gongora J."/>
            <person name="Dalzell P."/>
            <person name="Moran C."/>
            <person name="Bed'hom B."/>
            <person name="Abzhanov A."/>
            <person name="Burgess S.C."/>
            <person name="Cooksey A.M."/>
            <person name="Castoe T.A."/>
            <person name="Crawford N.G."/>
            <person name="Densmore L.D."/>
            <person name="Drew J.C."/>
            <person name="Edwards S.V."/>
            <person name="Faircloth B.C."/>
            <person name="Fujita M.K."/>
            <person name="Greenwold M.J."/>
            <person name="Hoffmann F.G."/>
            <person name="Howard J.M."/>
            <person name="Iguchi T."/>
            <person name="Janes D.E."/>
            <person name="Khan S.Y."/>
            <person name="Kohno S."/>
            <person name="de Koning A.J."/>
            <person name="Lance S.L."/>
            <person name="McCarthy F.M."/>
            <person name="McCormack J.E."/>
            <person name="Merchant M.E."/>
            <person name="Peterson D.G."/>
            <person name="Pollock D.D."/>
            <person name="Pourmand N."/>
            <person name="Raney B.J."/>
            <person name="Roessler K.A."/>
            <person name="Sanford J.R."/>
            <person name="Sawyer R.H."/>
            <person name="Schmidt C.J."/>
            <person name="Triplett E.W."/>
            <person name="Tuberville T.D."/>
            <person name="Venegas-Anaya M."/>
            <person name="Howard J.T."/>
            <person name="Jarvis E.D."/>
            <person name="Guillette L.J.Jr."/>
            <person name="Glenn T.C."/>
            <person name="Green R.E."/>
            <person name="Ray D.A."/>
        </authorList>
    </citation>
    <scope>NUCLEOTIDE SEQUENCE [LARGE SCALE GENOMIC DNA]</scope>
    <source>
        <strain evidence="1">KSC_2009_1</strain>
    </source>
</reference>